<dbReference type="Proteomes" id="UP000054423">
    <property type="component" value="Unassembled WGS sequence"/>
</dbReference>
<reference evidence="1" key="1">
    <citation type="submission" date="2013-11" db="EMBL/GenBank/DDBJ databases">
        <title>The Genome Sequence of Phytophthora parasitica CHvinca01.</title>
        <authorList>
            <consortium name="The Broad Institute Genomics Platform"/>
            <person name="Russ C."/>
            <person name="Tyler B."/>
            <person name="Panabieres F."/>
            <person name="Shan W."/>
            <person name="Tripathy S."/>
            <person name="Grunwald N."/>
            <person name="Machado M."/>
            <person name="Johnson C.S."/>
            <person name="Arredondo F."/>
            <person name="Hong C."/>
            <person name="Coffey M."/>
            <person name="Young S.K."/>
            <person name="Zeng Q."/>
            <person name="Gargeya S."/>
            <person name="Fitzgerald M."/>
            <person name="Abouelleil A."/>
            <person name="Alvarado L."/>
            <person name="Chapman S.B."/>
            <person name="Gainer-Dewar J."/>
            <person name="Goldberg J."/>
            <person name="Griggs A."/>
            <person name="Gujja S."/>
            <person name="Hansen M."/>
            <person name="Howarth C."/>
            <person name="Imamovic A."/>
            <person name="Ireland A."/>
            <person name="Larimer J."/>
            <person name="McCowan C."/>
            <person name="Murphy C."/>
            <person name="Pearson M."/>
            <person name="Poon T.W."/>
            <person name="Priest M."/>
            <person name="Roberts A."/>
            <person name="Saif S."/>
            <person name="Shea T."/>
            <person name="Sykes S."/>
            <person name="Wortman J."/>
            <person name="Nusbaum C."/>
            <person name="Birren B."/>
        </authorList>
    </citation>
    <scope>NUCLEOTIDE SEQUENCE [LARGE SCALE GENOMIC DNA]</scope>
    <source>
        <strain evidence="1">CHvinca01</strain>
    </source>
</reference>
<protein>
    <submittedName>
        <fullName evidence="1">Uncharacterized protein</fullName>
    </submittedName>
</protein>
<evidence type="ECO:0000313" key="1">
    <source>
        <dbReference type="EMBL" id="ETL77459.1"/>
    </source>
</evidence>
<gene>
    <name evidence="1" type="ORF">L917_21599</name>
</gene>
<accession>W2JYS7</accession>
<dbReference type="EMBL" id="KI683659">
    <property type="protein sequence ID" value="ETL77459.1"/>
    <property type="molecule type" value="Genomic_DNA"/>
</dbReference>
<sequence>MMCDSRTAYCHSVDSDYTLASAMMAKKNPHSTKRRVLLQ</sequence>
<organism evidence="1">
    <name type="scientific">Phytophthora nicotianae</name>
    <name type="common">Potato buckeye rot agent</name>
    <name type="synonym">Phytophthora parasitica</name>
    <dbReference type="NCBI Taxonomy" id="4792"/>
    <lineage>
        <taxon>Eukaryota</taxon>
        <taxon>Sar</taxon>
        <taxon>Stramenopiles</taxon>
        <taxon>Oomycota</taxon>
        <taxon>Peronosporomycetes</taxon>
        <taxon>Peronosporales</taxon>
        <taxon>Peronosporaceae</taxon>
        <taxon>Phytophthora</taxon>
    </lineage>
</organism>
<dbReference type="AlphaFoldDB" id="W2JYS7"/>
<proteinExistence type="predicted"/>
<name>W2JYS7_PHYNI</name>